<evidence type="ECO:0000256" key="5">
    <source>
        <dbReference type="ARBA" id="ARBA00022729"/>
    </source>
</evidence>
<dbReference type="InterPro" id="IPR000531">
    <property type="entry name" value="Beta-barrel_TonB"/>
</dbReference>
<dbReference type="RefSeq" id="WP_380603393.1">
    <property type="nucleotide sequence ID" value="NZ_JBHSDU010000015.1"/>
</dbReference>
<evidence type="ECO:0000256" key="8">
    <source>
        <dbReference type="ARBA" id="ARBA00023237"/>
    </source>
</evidence>
<dbReference type="PANTHER" id="PTHR40980">
    <property type="entry name" value="PLUG DOMAIN-CONTAINING PROTEIN"/>
    <property type="match status" value="1"/>
</dbReference>
<keyword evidence="6 11" id="KW-0798">TonB box</keyword>
<evidence type="ECO:0000256" key="9">
    <source>
        <dbReference type="PROSITE-ProRule" id="PRU01360"/>
    </source>
</evidence>
<evidence type="ECO:0000313" key="15">
    <source>
        <dbReference type="EMBL" id="MFC4313250.1"/>
    </source>
</evidence>
<feature type="domain" description="TonB-dependent receptor-like beta-barrel" evidence="13">
    <location>
        <begin position="446"/>
        <end position="895"/>
    </location>
</feature>
<dbReference type="InterPro" id="IPR012910">
    <property type="entry name" value="Plug_dom"/>
</dbReference>
<keyword evidence="8 9" id="KW-0998">Cell outer membrane</keyword>
<comment type="caution">
    <text evidence="15">The sequence shown here is derived from an EMBL/GenBank/DDBJ whole genome shotgun (WGS) entry which is preliminary data.</text>
</comment>
<dbReference type="InterPro" id="IPR037066">
    <property type="entry name" value="Plug_dom_sf"/>
</dbReference>
<keyword evidence="15" id="KW-0675">Receptor</keyword>
<sequence length="929" mass="101220">MSHTYKAVSLALIGVTLGAAALAQETSSDQLEEIVVTGTRAALAESRDKKREAPIVQDSIVAEDLGRFPDDNVADSLSHITGITLQRTRGGEGQYVNVRGLGPEFSIVTLNNRILATDGDGREFAFDVLPSEIIAGADVFKSANAVNLEGSIGGAINLTTARPLDRPGLRTSLSVEGDYNDLSEKSGYKFSGVISDTFADDRMGVMLTAVYQDTEVRSDAVHEYFITADSPGEFDANGDGEISDAESDLLGLCCTSFGTRIQQKKRSGVTAVWQWQVNDGFQMTVDGMFTRLDAPTVGYHQSYYVEDSILDEDTGLHRWSNVSIRDHWVTGMDIDQLVPEISTITEHRVVDSTQFGWNATWQTTDRLKFNFDAYRSKAERDSGGKDTWMVSGIGGHHTGRVDMRSGGLPNISVTLEDGRDLATALQNGALGDADYGLHFTGLSGTDVTDEVTGLSIAGELKLEFGALQTLQFGAASTDRNKVRNTIENDTNGGSCQYCNMYDTTFASLGEHVVRPVALPNFMRNAGGSYPRRFMSITASSYLNALRALDGEPILDEHGDPTGEVFDSSLTAPAFNPVQSYDVDEKTKALYLNANFRGDAWFASAGVRWVSTDTTARTAVNRIVFVDDPTPEIPTSSPDITYSEAEPLKQKGSYDKFLPALNVGYWLRDDVLLRFAAAQVMARPSLNQLAPTRIDNTLDRNYFVVYDGNANLEPVEADQLDVSAEWYFASKSLLSGTVFWKNIKNFITTELQENVDIGVVGNIGEAGEAPVLYDVSRPINGDKAKVLGLELGVQHFFDNGFGVRANYTYTDTKAYVGGVHVGPLENVSKSAYSVAVLFENDRWDAQLAADYSGEYTDVSDSVADMSTKAQPITWVTASVAYKITDALSVSLEGRNLLDEYNLVYLGGRSDMLAGFETWGRSYLLGASAKF</sequence>
<organism evidence="15 16">
    <name type="scientific">Steroidobacter flavus</name>
    <dbReference type="NCBI Taxonomy" id="1842136"/>
    <lineage>
        <taxon>Bacteria</taxon>
        <taxon>Pseudomonadati</taxon>
        <taxon>Pseudomonadota</taxon>
        <taxon>Gammaproteobacteria</taxon>
        <taxon>Steroidobacterales</taxon>
        <taxon>Steroidobacteraceae</taxon>
        <taxon>Steroidobacter</taxon>
    </lineage>
</organism>
<gene>
    <name evidence="15" type="ORF">ACFPN2_29495</name>
</gene>
<keyword evidence="4 9" id="KW-0812">Transmembrane</keyword>
<evidence type="ECO:0000256" key="7">
    <source>
        <dbReference type="ARBA" id="ARBA00023136"/>
    </source>
</evidence>
<dbReference type="InterPro" id="IPR036942">
    <property type="entry name" value="Beta-barrel_TonB_sf"/>
</dbReference>
<evidence type="ECO:0000256" key="1">
    <source>
        <dbReference type="ARBA" id="ARBA00004571"/>
    </source>
</evidence>
<keyword evidence="5 12" id="KW-0732">Signal</keyword>
<dbReference type="Gene3D" id="2.40.170.20">
    <property type="entry name" value="TonB-dependent receptor, beta-barrel domain"/>
    <property type="match status" value="1"/>
</dbReference>
<evidence type="ECO:0000256" key="10">
    <source>
        <dbReference type="PROSITE-ProRule" id="PRU10144"/>
    </source>
</evidence>
<feature type="short sequence motif" description="TonB C-terminal box" evidence="10">
    <location>
        <begin position="912"/>
        <end position="929"/>
    </location>
</feature>
<dbReference type="NCBIfam" id="TIGR01782">
    <property type="entry name" value="TonB-Xanth-Caul"/>
    <property type="match status" value="1"/>
</dbReference>
<feature type="domain" description="TonB-dependent receptor plug" evidence="14">
    <location>
        <begin position="49"/>
        <end position="155"/>
    </location>
</feature>
<feature type="signal peptide" evidence="12">
    <location>
        <begin position="1"/>
        <end position="23"/>
    </location>
</feature>
<accession>A0ABV8T1E5</accession>
<evidence type="ECO:0000256" key="4">
    <source>
        <dbReference type="ARBA" id="ARBA00022692"/>
    </source>
</evidence>
<evidence type="ECO:0000259" key="13">
    <source>
        <dbReference type="Pfam" id="PF00593"/>
    </source>
</evidence>
<keyword evidence="3 9" id="KW-1134">Transmembrane beta strand</keyword>
<keyword evidence="7 9" id="KW-0472">Membrane</keyword>
<dbReference type="EMBL" id="JBHSDU010000015">
    <property type="protein sequence ID" value="MFC4313250.1"/>
    <property type="molecule type" value="Genomic_DNA"/>
</dbReference>
<evidence type="ECO:0000256" key="11">
    <source>
        <dbReference type="RuleBase" id="RU003357"/>
    </source>
</evidence>
<keyword evidence="2 9" id="KW-0813">Transport</keyword>
<evidence type="ECO:0000256" key="6">
    <source>
        <dbReference type="ARBA" id="ARBA00023077"/>
    </source>
</evidence>
<dbReference type="Gene3D" id="2.170.130.10">
    <property type="entry name" value="TonB-dependent receptor, plug domain"/>
    <property type="match status" value="1"/>
</dbReference>
<dbReference type="InterPro" id="IPR010104">
    <property type="entry name" value="TonB_rcpt_bac"/>
</dbReference>
<comment type="subcellular location">
    <subcellularLocation>
        <location evidence="1 9">Cell outer membrane</location>
        <topology evidence="1 9">Multi-pass membrane protein</topology>
    </subcellularLocation>
</comment>
<reference evidence="16" key="1">
    <citation type="journal article" date="2019" name="Int. J. Syst. Evol. Microbiol.">
        <title>The Global Catalogue of Microorganisms (GCM) 10K type strain sequencing project: providing services to taxonomists for standard genome sequencing and annotation.</title>
        <authorList>
            <consortium name="The Broad Institute Genomics Platform"/>
            <consortium name="The Broad Institute Genome Sequencing Center for Infectious Disease"/>
            <person name="Wu L."/>
            <person name="Ma J."/>
        </authorList>
    </citation>
    <scope>NUCLEOTIDE SEQUENCE [LARGE SCALE GENOMIC DNA]</scope>
    <source>
        <strain evidence="16">CGMCC 1.10759</strain>
    </source>
</reference>
<name>A0ABV8T1E5_9GAMM</name>
<evidence type="ECO:0000256" key="2">
    <source>
        <dbReference type="ARBA" id="ARBA00022448"/>
    </source>
</evidence>
<evidence type="ECO:0000256" key="12">
    <source>
        <dbReference type="SAM" id="SignalP"/>
    </source>
</evidence>
<keyword evidence="16" id="KW-1185">Reference proteome</keyword>
<feature type="chain" id="PRO_5046241718" evidence="12">
    <location>
        <begin position="24"/>
        <end position="929"/>
    </location>
</feature>
<evidence type="ECO:0000259" key="14">
    <source>
        <dbReference type="Pfam" id="PF07715"/>
    </source>
</evidence>
<dbReference type="Pfam" id="PF07715">
    <property type="entry name" value="Plug"/>
    <property type="match status" value="1"/>
</dbReference>
<dbReference type="InterPro" id="IPR010917">
    <property type="entry name" value="TonB_rcpt_CS"/>
</dbReference>
<protein>
    <submittedName>
        <fullName evidence="15">TonB-dependent receptor</fullName>
    </submittedName>
</protein>
<evidence type="ECO:0000256" key="3">
    <source>
        <dbReference type="ARBA" id="ARBA00022452"/>
    </source>
</evidence>
<dbReference type="SUPFAM" id="SSF56935">
    <property type="entry name" value="Porins"/>
    <property type="match status" value="1"/>
</dbReference>
<comment type="similarity">
    <text evidence="9 11">Belongs to the TonB-dependent receptor family.</text>
</comment>
<proteinExistence type="inferred from homology"/>
<dbReference type="PANTHER" id="PTHR40980:SF3">
    <property type="entry name" value="TONB-DEPENDENT RECEPTOR-LIKE BETA-BARREL DOMAIN-CONTAINING PROTEIN"/>
    <property type="match status" value="1"/>
</dbReference>
<dbReference type="Proteomes" id="UP001595904">
    <property type="component" value="Unassembled WGS sequence"/>
</dbReference>
<dbReference type="PROSITE" id="PS01156">
    <property type="entry name" value="TONB_DEPENDENT_REC_2"/>
    <property type="match status" value="1"/>
</dbReference>
<dbReference type="Pfam" id="PF00593">
    <property type="entry name" value="TonB_dep_Rec_b-barrel"/>
    <property type="match status" value="1"/>
</dbReference>
<dbReference type="InterPro" id="IPR039426">
    <property type="entry name" value="TonB-dep_rcpt-like"/>
</dbReference>
<dbReference type="PROSITE" id="PS52016">
    <property type="entry name" value="TONB_DEPENDENT_REC_3"/>
    <property type="match status" value="1"/>
</dbReference>
<evidence type="ECO:0000313" key="16">
    <source>
        <dbReference type="Proteomes" id="UP001595904"/>
    </source>
</evidence>
<dbReference type="CDD" id="cd01347">
    <property type="entry name" value="ligand_gated_channel"/>
    <property type="match status" value="1"/>
</dbReference>